<comment type="catalytic activity">
    <reaction evidence="13">
        <text>N(6)-carboxybiotinyl-L-lysyl-[protein] + acetyl-CoA = N(6)-biotinyl-L-lysyl-[protein] + malonyl-CoA</text>
        <dbReference type="Rhea" id="RHEA:54728"/>
        <dbReference type="Rhea" id="RHEA-COMP:10505"/>
        <dbReference type="Rhea" id="RHEA-COMP:10506"/>
        <dbReference type="ChEBI" id="CHEBI:57288"/>
        <dbReference type="ChEBI" id="CHEBI:57384"/>
        <dbReference type="ChEBI" id="CHEBI:83144"/>
        <dbReference type="ChEBI" id="CHEBI:83145"/>
        <dbReference type="EC" id="2.1.3.15"/>
    </reaction>
</comment>
<evidence type="ECO:0000256" key="10">
    <source>
        <dbReference type="ARBA" id="ARBA00023098"/>
    </source>
</evidence>
<dbReference type="GO" id="GO:0003989">
    <property type="term" value="F:acetyl-CoA carboxylase activity"/>
    <property type="evidence" value="ECO:0007669"/>
    <property type="project" value="InterPro"/>
</dbReference>
<dbReference type="Pfam" id="PF01039">
    <property type="entry name" value="Carboxyl_trans"/>
    <property type="match status" value="1"/>
</dbReference>
<dbReference type="NCBIfam" id="TIGR00515">
    <property type="entry name" value="accD"/>
    <property type="match status" value="1"/>
</dbReference>
<keyword evidence="3 13" id="KW-0808">Transferase</keyword>
<comment type="similarity">
    <text evidence="13">Belongs to the AccD/PCCB family.</text>
</comment>
<comment type="subunit">
    <text evidence="13">Acetyl-CoA carboxylase is a heterohexamer composed of biotin carboxyl carrier protein (AccB), biotin carboxylase (AccC) and two subunits each of ACCase subunit alpha (AccA) and ACCase subunit beta (AccD).</text>
</comment>
<comment type="function">
    <text evidence="12 13">Component of the acetyl coenzyme A carboxylase (ACC) complex. Biotin carboxylase (BC) catalyzes the carboxylation of biotin on its carrier protein (BCCP) and then the CO(2) group is transferred by the transcarboxylase to acetyl-CoA to form malonyl-CoA.</text>
</comment>
<keyword evidence="6 13" id="KW-0863">Zinc-finger</keyword>
<feature type="binding site" evidence="13">
    <location>
        <position position="60"/>
    </location>
    <ligand>
        <name>Zn(2+)</name>
        <dbReference type="ChEBI" id="CHEBI:29105"/>
    </ligand>
</feature>
<dbReference type="GO" id="GO:0008270">
    <property type="term" value="F:zinc ion binding"/>
    <property type="evidence" value="ECO:0007669"/>
    <property type="project" value="UniProtKB-UniRule"/>
</dbReference>
<comment type="cofactor">
    <cofactor evidence="13">
        <name>Zn(2+)</name>
        <dbReference type="ChEBI" id="CHEBI:29105"/>
    </cofactor>
    <text evidence="13">Binds 1 zinc ion per subunit.</text>
</comment>
<comment type="pathway">
    <text evidence="13">Lipid metabolism; malonyl-CoA biosynthesis; malonyl-CoA from acetyl-CoA: step 1/1.</text>
</comment>
<dbReference type="OrthoDB" id="9772975at2"/>
<evidence type="ECO:0000256" key="13">
    <source>
        <dbReference type="HAMAP-Rule" id="MF_01395"/>
    </source>
</evidence>
<dbReference type="PANTHER" id="PTHR42995:SF5">
    <property type="entry name" value="ACETYL-COENZYME A CARBOXYLASE CARBOXYL TRANSFERASE SUBUNIT BETA, CHLOROPLASTIC"/>
    <property type="match status" value="1"/>
</dbReference>
<accession>A0A1H6S644</accession>
<dbReference type="UniPathway" id="UPA00655">
    <property type="reaction ID" value="UER00711"/>
</dbReference>
<evidence type="ECO:0000256" key="4">
    <source>
        <dbReference type="ARBA" id="ARBA00022723"/>
    </source>
</evidence>
<dbReference type="PRINTS" id="PR01070">
    <property type="entry name" value="ACCCTRFRASEB"/>
</dbReference>
<dbReference type="AlphaFoldDB" id="A0A1H6S644"/>
<comment type="subcellular location">
    <subcellularLocation>
        <location evidence="1 13">Cytoplasm</location>
    </subcellularLocation>
</comment>
<keyword evidence="13" id="KW-0963">Cytoplasm</keyword>
<keyword evidence="5 13" id="KW-0547">Nucleotide-binding</keyword>
<dbReference type="InterPro" id="IPR041010">
    <property type="entry name" value="Znf-ACC"/>
</dbReference>
<dbReference type="Gene3D" id="3.90.226.10">
    <property type="entry name" value="2-enoyl-CoA Hydratase, Chain A, domain 1"/>
    <property type="match status" value="1"/>
</dbReference>
<evidence type="ECO:0000256" key="9">
    <source>
        <dbReference type="ARBA" id="ARBA00022840"/>
    </source>
</evidence>
<protein>
    <recommendedName>
        <fullName evidence="13">Acetyl-coenzyme A carboxylase carboxyl transferase subunit beta</fullName>
        <shortName evidence="13">ACCase subunit beta</shortName>
        <shortName evidence="13">Acetyl-CoA carboxylase carboxyltransferase subunit beta</shortName>
        <ecNumber evidence="13">2.1.3.15</ecNumber>
    </recommendedName>
</protein>
<keyword evidence="8 13" id="KW-0862">Zinc</keyword>
<dbReference type="GO" id="GO:0005524">
    <property type="term" value="F:ATP binding"/>
    <property type="evidence" value="ECO:0007669"/>
    <property type="project" value="UniProtKB-KW"/>
</dbReference>
<dbReference type="RefSeq" id="WP_074731578.1">
    <property type="nucleotide sequence ID" value="NZ_CADAXY010000059.1"/>
</dbReference>
<dbReference type="GO" id="GO:0009317">
    <property type="term" value="C:acetyl-CoA carboxylase complex"/>
    <property type="evidence" value="ECO:0007669"/>
    <property type="project" value="InterPro"/>
</dbReference>
<keyword evidence="9 13" id="KW-0067">ATP-binding</keyword>
<keyword evidence="7 13" id="KW-0276">Fatty acid metabolism</keyword>
<feature type="binding site" evidence="13">
    <location>
        <position position="41"/>
    </location>
    <ligand>
        <name>Zn(2+)</name>
        <dbReference type="ChEBI" id="CHEBI:29105"/>
    </ligand>
</feature>
<keyword evidence="10 13" id="KW-0443">Lipid metabolism</keyword>
<dbReference type="STRING" id="322505.SAMN04487836_13013"/>
<dbReference type="eggNOG" id="COG0777">
    <property type="taxonomic scope" value="Bacteria"/>
</dbReference>
<evidence type="ECO:0000259" key="14">
    <source>
        <dbReference type="PROSITE" id="PS50980"/>
    </source>
</evidence>
<keyword evidence="11 13" id="KW-0275">Fatty acid biosynthesis</keyword>
<evidence type="ECO:0000256" key="11">
    <source>
        <dbReference type="ARBA" id="ARBA00023160"/>
    </source>
</evidence>
<dbReference type="EC" id="2.1.3.15" evidence="13"/>
<evidence type="ECO:0000256" key="2">
    <source>
        <dbReference type="ARBA" id="ARBA00022516"/>
    </source>
</evidence>
<gene>
    <name evidence="13" type="primary">accD</name>
    <name evidence="15" type="ORF">SAMN04487834_101231</name>
</gene>
<evidence type="ECO:0000256" key="1">
    <source>
        <dbReference type="ARBA" id="ARBA00004496"/>
    </source>
</evidence>
<dbReference type="InterPro" id="IPR029045">
    <property type="entry name" value="ClpP/crotonase-like_dom_sf"/>
</dbReference>
<keyword evidence="2 13" id="KW-0444">Lipid biosynthesis</keyword>
<reference evidence="16" key="1">
    <citation type="submission" date="2016-10" db="EMBL/GenBank/DDBJ databases">
        <authorList>
            <person name="Varghese N."/>
        </authorList>
    </citation>
    <scope>NUCLEOTIDE SEQUENCE [LARGE SCALE GENOMIC DNA]</scope>
    <source>
        <strain evidence="16">DSM 20406</strain>
    </source>
</reference>
<proteinExistence type="inferred from homology"/>
<dbReference type="PROSITE" id="PS50980">
    <property type="entry name" value="COA_CT_NTER"/>
    <property type="match status" value="1"/>
</dbReference>
<feature type="binding site" evidence="13">
    <location>
        <position position="38"/>
    </location>
    <ligand>
        <name>Zn(2+)</name>
        <dbReference type="ChEBI" id="CHEBI:29105"/>
    </ligand>
</feature>
<organism evidence="15 16">
    <name type="scientific">Sharpea azabuensis</name>
    <dbReference type="NCBI Taxonomy" id="322505"/>
    <lineage>
        <taxon>Bacteria</taxon>
        <taxon>Bacillati</taxon>
        <taxon>Bacillota</taxon>
        <taxon>Erysipelotrichia</taxon>
        <taxon>Erysipelotrichales</taxon>
        <taxon>Coprobacillaceae</taxon>
        <taxon>Sharpea</taxon>
    </lineage>
</organism>
<dbReference type="InterPro" id="IPR011762">
    <property type="entry name" value="COA_CT_N"/>
</dbReference>
<name>A0A1H6S644_9FIRM</name>
<evidence type="ECO:0000256" key="7">
    <source>
        <dbReference type="ARBA" id="ARBA00022832"/>
    </source>
</evidence>
<dbReference type="InterPro" id="IPR034733">
    <property type="entry name" value="AcCoA_carboxyl_beta"/>
</dbReference>
<feature type="domain" description="CoA carboxyltransferase N-terminal" evidence="14">
    <location>
        <begin position="34"/>
        <end position="288"/>
    </location>
</feature>
<keyword evidence="16" id="KW-1185">Reference proteome</keyword>
<feature type="zinc finger region" description="C4-type" evidence="13">
    <location>
        <begin position="38"/>
        <end position="60"/>
    </location>
</feature>
<dbReference type="InterPro" id="IPR000438">
    <property type="entry name" value="Acetyl_CoA_COase_Trfase_b_su"/>
</dbReference>
<dbReference type="HAMAP" id="MF_01395">
    <property type="entry name" value="AcetylCoA_CT_beta"/>
    <property type="match status" value="1"/>
</dbReference>
<evidence type="ECO:0000256" key="6">
    <source>
        <dbReference type="ARBA" id="ARBA00022771"/>
    </source>
</evidence>
<dbReference type="Pfam" id="PF17848">
    <property type="entry name" value="Zn_ribbon_ACC"/>
    <property type="match status" value="1"/>
</dbReference>
<sequence length="288" mass="32105">MDKIFKKRRSQLEDFNSYLGKHKDVKTLEAPDDLFTKCPSCKAIIPTKQIEEHLFVCPECGYHFKMTAYDRMMAVFDQGKFKELYSHMHTNDPLHFPGYDKKLSKAIKATGMYDGVMVATGTVSGIKSVVVVMDSHFMMASMGSVAGEKITKAIEHATKRKRPLIIFTASGGARMQEGIFSLMQMAKTTAALKRHLDAGLLYIAYLTNPTYGGVSASFAILGDINIAEEGAMIGFAGPRVIETTMKQKLPEGFQSATFLKDHGFIDMIVKRNKMRSTLSLLLHMHQEA</sequence>
<dbReference type="Proteomes" id="UP000183028">
    <property type="component" value="Unassembled WGS sequence"/>
</dbReference>
<dbReference type="GO" id="GO:2001295">
    <property type="term" value="P:malonyl-CoA biosynthetic process"/>
    <property type="evidence" value="ECO:0007669"/>
    <property type="project" value="UniProtKB-UniRule"/>
</dbReference>
<keyword evidence="4 13" id="KW-0479">Metal-binding</keyword>
<evidence type="ECO:0000256" key="12">
    <source>
        <dbReference type="ARBA" id="ARBA00025280"/>
    </source>
</evidence>
<dbReference type="PANTHER" id="PTHR42995">
    <property type="entry name" value="ACETYL-COENZYME A CARBOXYLASE CARBOXYL TRANSFERASE SUBUNIT BETA, CHLOROPLASTIC"/>
    <property type="match status" value="1"/>
</dbReference>
<dbReference type="SUPFAM" id="SSF52096">
    <property type="entry name" value="ClpP/crotonase"/>
    <property type="match status" value="1"/>
</dbReference>
<feature type="binding site" evidence="13">
    <location>
        <position position="57"/>
    </location>
    <ligand>
        <name>Zn(2+)</name>
        <dbReference type="ChEBI" id="CHEBI:29105"/>
    </ligand>
</feature>
<evidence type="ECO:0000256" key="5">
    <source>
        <dbReference type="ARBA" id="ARBA00022741"/>
    </source>
</evidence>
<dbReference type="EMBL" id="FNYK01000012">
    <property type="protein sequence ID" value="SEI61344.1"/>
    <property type="molecule type" value="Genomic_DNA"/>
</dbReference>
<dbReference type="GO" id="GO:0016743">
    <property type="term" value="F:carboxyl- or carbamoyltransferase activity"/>
    <property type="evidence" value="ECO:0007669"/>
    <property type="project" value="UniProtKB-UniRule"/>
</dbReference>
<dbReference type="GO" id="GO:0006633">
    <property type="term" value="P:fatty acid biosynthetic process"/>
    <property type="evidence" value="ECO:0007669"/>
    <property type="project" value="UniProtKB-KW"/>
</dbReference>
<evidence type="ECO:0000256" key="3">
    <source>
        <dbReference type="ARBA" id="ARBA00022679"/>
    </source>
</evidence>
<evidence type="ECO:0000313" key="15">
    <source>
        <dbReference type="EMBL" id="SEI61344.1"/>
    </source>
</evidence>
<evidence type="ECO:0000256" key="8">
    <source>
        <dbReference type="ARBA" id="ARBA00022833"/>
    </source>
</evidence>
<evidence type="ECO:0000313" key="16">
    <source>
        <dbReference type="Proteomes" id="UP000183028"/>
    </source>
</evidence>